<evidence type="ECO:0000259" key="1">
    <source>
        <dbReference type="Pfam" id="PF14512"/>
    </source>
</evidence>
<dbReference type="Pfam" id="PF14512">
    <property type="entry name" value="TM1586_NiRdase"/>
    <property type="match status" value="1"/>
</dbReference>
<dbReference type="Proteomes" id="UP001454086">
    <property type="component" value="Unassembled WGS sequence"/>
</dbReference>
<proteinExistence type="predicted"/>
<comment type="caution">
    <text evidence="2">The sequence shown here is derived from an EMBL/GenBank/DDBJ whole genome shotgun (WGS) entry which is preliminary data.</text>
</comment>
<evidence type="ECO:0000313" key="2">
    <source>
        <dbReference type="EMBL" id="MEQ2427697.1"/>
    </source>
</evidence>
<gene>
    <name evidence="2" type="ORF">WMQ36_22285</name>
</gene>
<accession>A0ABV1DBF7</accession>
<keyword evidence="3" id="KW-1185">Reference proteome</keyword>
<reference evidence="2 3" key="1">
    <citation type="submission" date="2024-03" db="EMBL/GenBank/DDBJ databases">
        <title>Human intestinal bacterial collection.</title>
        <authorList>
            <person name="Pauvert C."/>
            <person name="Hitch T.C.A."/>
            <person name="Clavel T."/>
        </authorList>
    </citation>
    <scope>NUCLEOTIDE SEQUENCE [LARGE SCALE GENOMIC DNA]</scope>
    <source>
        <strain evidence="2 3">CLA-SR-H021</strain>
    </source>
</reference>
<protein>
    <submittedName>
        <fullName evidence="2">Nitroreductase family protein</fullName>
    </submittedName>
</protein>
<dbReference type="Gene3D" id="3.40.109.10">
    <property type="entry name" value="NADH Oxidase"/>
    <property type="match status" value="1"/>
</dbReference>
<evidence type="ECO:0000313" key="3">
    <source>
        <dbReference type="Proteomes" id="UP001454086"/>
    </source>
</evidence>
<organism evidence="2 3">
    <name type="scientific">Enterocloster hominis</name>
    <name type="common">ex Hitch et al. 2024</name>
    <dbReference type="NCBI Taxonomy" id="1917870"/>
    <lineage>
        <taxon>Bacteria</taxon>
        <taxon>Bacillati</taxon>
        <taxon>Bacillota</taxon>
        <taxon>Clostridia</taxon>
        <taxon>Lachnospirales</taxon>
        <taxon>Lachnospiraceae</taxon>
        <taxon>Enterocloster</taxon>
    </lineage>
</organism>
<dbReference type="EMBL" id="JBBMFM010000120">
    <property type="protein sequence ID" value="MEQ2427697.1"/>
    <property type="molecule type" value="Genomic_DNA"/>
</dbReference>
<dbReference type="InterPro" id="IPR000415">
    <property type="entry name" value="Nitroreductase-like"/>
</dbReference>
<dbReference type="RefSeq" id="WP_349118582.1">
    <property type="nucleotide sequence ID" value="NZ_JBBMFM010000120.1"/>
</dbReference>
<sequence>MIFKRKSFHLFRNIGDESISLEEIREIEEVYPSLTPLCPDIKTAVKVLPANETTCKRGQEYCILLYSEKKDNYLQNIGYIGGQLDLYLVSKNIGTLWYGIGKAEEGLIHGLEFVIMIAIAKIDDERKFRKNMFKSKRRTAEDIWAGNMLADVADIVRFAPSSCNTQPWMVECNADGLAVYRYKKAGKRGIMPSDKVSFYNRIDIGIFMCFLELCLKKNGIRYNKSIYVDKGGDVSRTLNAVYRFV</sequence>
<dbReference type="SUPFAM" id="SSF55469">
    <property type="entry name" value="FMN-dependent nitroreductase-like"/>
    <property type="match status" value="1"/>
</dbReference>
<feature type="domain" description="Putative nitroreductase TM1586" evidence="1">
    <location>
        <begin position="2"/>
        <end position="213"/>
    </location>
</feature>
<name>A0ABV1DBF7_9FIRM</name>
<dbReference type="InterPro" id="IPR029478">
    <property type="entry name" value="TM1586_NiRdase"/>
</dbReference>